<evidence type="ECO:0000313" key="2">
    <source>
        <dbReference type="Proteomes" id="UP001595990"/>
    </source>
</evidence>
<comment type="caution">
    <text evidence="1">The sequence shown here is derived from an EMBL/GenBank/DDBJ whole genome shotgun (WGS) entry which is preliminary data.</text>
</comment>
<accession>A0ABV9BNU5</accession>
<keyword evidence="2" id="KW-1185">Reference proteome</keyword>
<gene>
    <name evidence="1" type="ORF">ACFPEN_20870</name>
</gene>
<dbReference type="EMBL" id="JBHSFS010000009">
    <property type="protein sequence ID" value="MFC4515390.1"/>
    <property type="molecule type" value="Genomic_DNA"/>
</dbReference>
<dbReference type="RefSeq" id="WP_417923265.1">
    <property type="nucleotide sequence ID" value="NZ_JBHSFS010000009.1"/>
</dbReference>
<evidence type="ECO:0000313" key="1">
    <source>
        <dbReference type="EMBL" id="MFC4515390.1"/>
    </source>
</evidence>
<name>A0ABV9BNU5_9ACTN</name>
<proteinExistence type="predicted"/>
<organism evidence="1 2">
    <name type="scientific">Streptomyces ehimensis</name>
    <dbReference type="NCBI Taxonomy" id="68195"/>
    <lineage>
        <taxon>Bacteria</taxon>
        <taxon>Bacillati</taxon>
        <taxon>Actinomycetota</taxon>
        <taxon>Actinomycetes</taxon>
        <taxon>Kitasatosporales</taxon>
        <taxon>Streptomycetaceae</taxon>
        <taxon>Streptomyces</taxon>
    </lineage>
</organism>
<protein>
    <submittedName>
        <fullName evidence="1">Uncharacterized protein</fullName>
    </submittedName>
</protein>
<dbReference type="Proteomes" id="UP001595990">
    <property type="component" value="Unassembled WGS sequence"/>
</dbReference>
<sequence>MTNHARSVDASAYVDAPSIIQEICWVAKQGADGPRRVVRSRAFWVRKAALFDRIAIKEAAMYVPEVAADVVEVAALAARQLVSFDVEYNGLSFRGSELITDDDCREYVRQEYRKWRRAQRA</sequence>
<reference evidence="2" key="1">
    <citation type="journal article" date="2019" name="Int. J. Syst. Evol. Microbiol.">
        <title>The Global Catalogue of Microorganisms (GCM) 10K type strain sequencing project: providing services to taxonomists for standard genome sequencing and annotation.</title>
        <authorList>
            <consortium name="The Broad Institute Genomics Platform"/>
            <consortium name="The Broad Institute Genome Sequencing Center for Infectious Disease"/>
            <person name="Wu L."/>
            <person name="Ma J."/>
        </authorList>
    </citation>
    <scope>NUCLEOTIDE SEQUENCE [LARGE SCALE GENOMIC DNA]</scope>
    <source>
        <strain evidence="2">CECT 8064</strain>
    </source>
</reference>